<evidence type="ECO:0000256" key="8">
    <source>
        <dbReference type="PIRSR" id="PIRSR000412-50"/>
    </source>
</evidence>
<evidence type="ECO:0000256" key="5">
    <source>
        <dbReference type="ARBA" id="ARBA00022563"/>
    </source>
</evidence>
<comment type="cofactor">
    <cofactor evidence="2 8 9">
        <name>pyridoxal 5'-phosphate</name>
        <dbReference type="ChEBI" id="CHEBI:597326"/>
    </cofactor>
</comment>
<accession>A0A9W8B1X0</accession>
<comment type="caution">
    <text evidence="11">The sequence shown here is derived from an EMBL/GenBank/DDBJ whole genome shotgun (WGS) entry which is preliminary data.</text>
</comment>
<dbReference type="PANTHER" id="PTHR11680:SF35">
    <property type="entry name" value="SERINE HYDROXYMETHYLTRANSFERASE 1"/>
    <property type="match status" value="1"/>
</dbReference>
<keyword evidence="6 9" id="KW-0808">Transferase</keyword>
<feature type="modified residue" description="N6-(pyridoxal phosphate)lysine" evidence="8">
    <location>
        <position position="250"/>
    </location>
</feature>
<feature type="domain" description="Serine hydroxymethyltransferase-like" evidence="10">
    <location>
        <begin position="19"/>
        <end position="410"/>
    </location>
</feature>
<keyword evidence="12" id="KW-1185">Reference proteome</keyword>
<evidence type="ECO:0000259" key="10">
    <source>
        <dbReference type="Pfam" id="PF00464"/>
    </source>
</evidence>
<dbReference type="InterPro" id="IPR015421">
    <property type="entry name" value="PyrdxlP-dep_Trfase_major"/>
</dbReference>
<dbReference type="AlphaFoldDB" id="A0A9W8B1X0"/>
<dbReference type="OrthoDB" id="10265628at2759"/>
<proteinExistence type="inferred from homology"/>
<comment type="catalytic activity">
    <reaction evidence="1 9">
        <text>(6R)-5,10-methylene-5,6,7,8-tetrahydrofolate + glycine + H2O = (6S)-5,6,7,8-tetrahydrofolate + L-serine</text>
        <dbReference type="Rhea" id="RHEA:15481"/>
        <dbReference type="ChEBI" id="CHEBI:15377"/>
        <dbReference type="ChEBI" id="CHEBI:15636"/>
        <dbReference type="ChEBI" id="CHEBI:33384"/>
        <dbReference type="ChEBI" id="CHEBI:57305"/>
        <dbReference type="ChEBI" id="CHEBI:57453"/>
        <dbReference type="EC" id="2.1.2.1"/>
    </reaction>
</comment>
<dbReference type="GO" id="GO:0019264">
    <property type="term" value="P:glycine biosynthetic process from serine"/>
    <property type="evidence" value="ECO:0007669"/>
    <property type="project" value="InterPro"/>
</dbReference>
<dbReference type="EC" id="2.1.2.1" evidence="9"/>
<dbReference type="Proteomes" id="UP001151582">
    <property type="component" value="Unassembled WGS sequence"/>
</dbReference>
<dbReference type="GO" id="GO:0005739">
    <property type="term" value="C:mitochondrion"/>
    <property type="evidence" value="ECO:0007669"/>
    <property type="project" value="TreeGrafter"/>
</dbReference>
<comment type="function">
    <text evidence="9">Interconversion of serine and glycine.</text>
</comment>
<reference evidence="11" key="1">
    <citation type="submission" date="2022-07" db="EMBL/GenBank/DDBJ databases">
        <title>Phylogenomic reconstructions and comparative analyses of Kickxellomycotina fungi.</title>
        <authorList>
            <person name="Reynolds N.K."/>
            <person name="Stajich J.E."/>
            <person name="Barry K."/>
            <person name="Grigoriev I.V."/>
            <person name="Crous P."/>
            <person name="Smith M.E."/>
        </authorList>
    </citation>
    <scope>NUCLEOTIDE SEQUENCE</scope>
    <source>
        <strain evidence="11">RSA 567</strain>
    </source>
</reference>
<dbReference type="Gene3D" id="3.40.640.10">
    <property type="entry name" value="Type I PLP-dependent aspartate aminotransferase-like (Major domain)"/>
    <property type="match status" value="1"/>
</dbReference>
<evidence type="ECO:0000256" key="7">
    <source>
        <dbReference type="ARBA" id="ARBA00022898"/>
    </source>
</evidence>
<dbReference type="NCBIfam" id="NF000586">
    <property type="entry name" value="PRK00011.1"/>
    <property type="match status" value="1"/>
</dbReference>
<evidence type="ECO:0000256" key="6">
    <source>
        <dbReference type="ARBA" id="ARBA00022679"/>
    </source>
</evidence>
<dbReference type="FunFam" id="3.40.640.10:FF:000050">
    <property type="entry name" value="Serine hydroxymethyltransferase"/>
    <property type="match status" value="1"/>
</dbReference>
<dbReference type="CDD" id="cd00378">
    <property type="entry name" value="SHMT"/>
    <property type="match status" value="1"/>
</dbReference>
<evidence type="ECO:0000313" key="11">
    <source>
        <dbReference type="EMBL" id="KAJ1979487.1"/>
    </source>
</evidence>
<dbReference type="InterPro" id="IPR049943">
    <property type="entry name" value="Ser_HO-MeTrfase-like"/>
</dbReference>
<organism evidence="11 12">
    <name type="scientific">Dimargaris verticillata</name>
    <dbReference type="NCBI Taxonomy" id="2761393"/>
    <lineage>
        <taxon>Eukaryota</taxon>
        <taxon>Fungi</taxon>
        <taxon>Fungi incertae sedis</taxon>
        <taxon>Zoopagomycota</taxon>
        <taxon>Kickxellomycotina</taxon>
        <taxon>Dimargaritomycetes</taxon>
        <taxon>Dimargaritales</taxon>
        <taxon>Dimargaritaceae</taxon>
        <taxon>Dimargaris</taxon>
    </lineage>
</organism>
<dbReference type="PROSITE" id="PS00096">
    <property type="entry name" value="SHMT"/>
    <property type="match status" value="1"/>
</dbReference>
<dbReference type="InterPro" id="IPR001085">
    <property type="entry name" value="Ser_HO-MeTrfase"/>
</dbReference>
<comment type="similarity">
    <text evidence="4 9">Belongs to the SHMT family.</text>
</comment>
<dbReference type="GO" id="GO:0004372">
    <property type="term" value="F:glycine hydroxymethyltransferase activity"/>
    <property type="evidence" value="ECO:0007669"/>
    <property type="project" value="UniProtKB-EC"/>
</dbReference>
<dbReference type="Gene3D" id="3.90.1150.10">
    <property type="entry name" value="Aspartate Aminotransferase, domain 1"/>
    <property type="match status" value="1"/>
</dbReference>
<name>A0A9W8B1X0_9FUNG</name>
<dbReference type="InterPro" id="IPR039429">
    <property type="entry name" value="SHMT-like_dom"/>
</dbReference>
<dbReference type="PIRSF" id="PIRSF000412">
    <property type="entry name" value="SHMT"/>
    <property type="match status" value="1"/>
</dbReference>
<evidence type="ECO:0000256" key="1">
    <source>
        <dbReference type="ARBA" id="ARBA00001528"/>
    </source>
</evidence>
<dbReference type="PANTHER" id="PTHR11680">
    <property type="entry name" value="SERINE HYDROXYMETHYLTRANSFERASE"/>
    <property type="match status" value="1"/>
</dbReference>
<dbReference type="SUPFAM" id="SSF53383">
    <property type="entry name" value="PLP-dependent transferases"/>
    <property type="match status" value="1"/>
</dbReference>
<dbReference type="GO" id="GO:0030170">
    <property type="term" value="F:pyridoxal phosphate binding"/>
    <property type="evidence" value="ECO:0007669"/>
    <property type="project" value="InterPro"/>
</dbReference>
<protein>
    <recommendedName>
        <fullName evidence="9">Serine hydroxymethyltransferase</fullName>
        <ecNumber evidence="9">2.1.2.1</ecNumber>
    </recommendedName>
</protein>
<evidence type="ECO:0000256" key="2">
    <source>
        <dbReference type="ARBA" id="ARBA00001933"/>
    </source>
</evidence>
<evidence type="ECO:0000256" key="4">
    <source>
        <dbReference type="ARBA" id="ARBA00006376"/>
    </source>
</evidence>
<evidence type="ECO:0000313" key="12">
    <source>
        <dbReference type="Proteomes" id="UP001151582"/>
    </source>
</evidence>
<evidence type="ECO:0000256" key="3">
    <source>
        <dbReference type="ARBA" id="ARBA00004777"/>
    </source>
</evidence>
<dbReference type="HAMAP" id="MF_00051">
    <property type="entry name" value="SHMT"/>
    <property type="match status" value="1"/>
</dbReference>
<sequence>MSAVTRPAERFNSAMNVGLQDYDPEIYDLVCKEQYRQYSGLELIASENFTSQAVMEANGTCLTNKYSEGLPGARYYGGNEYIDQVEELCRKRALEAFHLDAAEWGVNVQPYSGSTANFATLTALLQPQDRIMGLDLPSGGHLTHGYQTAKKKISSTSIYFQSMPYQVDPATGYIDYDRLEANAKLFRPKVLICGASAYPREWDYARLRKVADQHDAYLMMDMAHISGLVASRVAKDPFEFCDVVTTTTHKTLRGPRAGLIFFRRNSDLPRNHSLESRINQAVFPSCQGGPHNNTIAAVAVALKQVSTPEFVAYAQQVQANAARLAEALASYGYKLVTGGTDNHSVLWDLRPNKLTGSKIEKICELASITLNKNAVHGDVSAVSPGGVRLGTSALTSRSFQESDFDQVAGFLHRAVQIASQVQEQCGSRMIKDFIKALDGNEDVAALKRDVEAFATQFPMPGFDVTGLKPDTA</sequence>
<dbReference type="InterPro" id="IPR015424">
    <property type="entry name" value="PyrdxlP-dep_Trfase"/>
</dbReference>
<comment type="pathway">
    <text evidence="3 9">One-carbon metabolism; tetrahydrofolate interconversion.</text>
</comment>
<keyword evidence="7 8" id="KW-0663">Pyridoxal phosphate</keyword>
<keyword evidence="5 9" id="KW-0554">One-carbon metabolism</keyword>
<evidence type="ECO:0000256" key="9">
    <source>
        <dbReference type="RuleBase" id="RU000585"/>
    </source>
</evidence>
<dbReference type="Pfam" id="PF00464">
    <property type="entry name" value="SHMT"/>
    <property type="match status" value="1"/>
</dbReference>
<gene>
    <name evidence="11" type="primary">SHM1</name>
    <name evidence="11" type="ORF">H4R34_002804</name>
</gene>
<dbReference type="EMBL" id="JANBQB010000216">
    <property type="protein sequence ID" value="KAJ1979487.1"/>
    <property type="molecule type" value="Genomic_DNA"/>
</dbReference>
<dbReference type="InterPro" id="IPR015422">
    <property type="entry name" value="PyrdxlP-dep_Trfase_small"/>
</dbReference>
<dbReference type="GO" id="GO:0035999">
    <property type="term" value="P:tetrahydrofolate interconversion"/>
    <property type="evidence" value="ECO:0007669"/>
    <property type="project" value="InterPro"/>
</dbReference>
<dbReference type="InterPro" id="IPR019798">
    <property type="entry name" value="Ser_HO-MeTrfase_PLP_BS"/>
</dbReference>